<protein>
    <recommendedName>
        <fullName evidence="4">Helix-turn-helix domain-containing protein</fullName>
    </recommendedName>
</protein>
<evidence type="ECO:0008006" key="4">
    <source>
        <dbReference type="Google" id="ProtNLM"/>
    </source>
</evidence>
<dbReference type="Proteomes" id="UP000287171">
    <property type="component" value="Unassembled WGS sequence"/>
</dbReference>
<evidence type="ECO:0000256" key="1">
    <source>
        <dbReference type="SAM" id="MobiDB-lite"/>
    </source>
</evidence>
<feature type="region of interest" description="Disordered" evidence="1">
    <location>
        <begin position="123"/>
        <end position="157"/>
    </location>
</feature>
<accession>A0A402BL41</accession>
<organism evidence="2 3">
    <name type="scientific">Dictyobacter alpinus</name>
    <dbReference type="NCBI Taxonomy" id="2014873"/>
    <lineage>
        <taxon>Bacteria</taxon>
        <taxon>Bacillati</taxon>
        <taxon>Chloroflexota</taxon>
        <taxon>Ktedonobacteria</taxon>
        <taxon>Ktedonobacterales</taxon>
        <taxon>Dictyobacteraceae</taxon>
        <taxon>Dictyobacter</taxon>
    </lineage>
</organism>
<gene>
    <name evidence="2" type="ORF">KDA_75450</name>
</gene>
<reference evidence="3" key="1">
    <citation type="submission" date="2018-12" db="EMBL/GenBank/DDBJ databases">
        <title>Tengunoibacter tsumagoiensis gen. nov., sp. nov., Dictyobacter kobayashii sp. nov., D. alpinus sp. nov., and D. joshuensis sp. nov. and description of Dictyobacteraceae fam. nov. within the order Ktedonobacterales isolated from Tengu-no-mugimeshi.</title>
        <authorList>
            <person name="Wang C.M."/>
            <person name="Zheng Y."/>
            <person name="Sakai Y."/>
            <person name="Toyoda A."/>
            <person name="Minakuchi Y."/>
            <person name="Abe K."/>
            <person name="Yokota A."/>
            <person name="Yabe S."/>
        </authorList>
    </citation>
    <scope>NUCLEOTIDE SEQUENCE [LARGE SCALE GENOMIC DNA]</scope>
    <source>
        <strain evidence="3">Uno16</strain>
    </source>
</reference>
<dbReference type="EMBL" id="BIFT01000003">
    <property type="protein sequence ID" value="GCE32061.1"/>
    <property type="molecule type" value="Genomic_DNA"/>
</dbReference>
<feature type="compositionally biased region" description="Basic and acidic residues" evidence="1">
    <location>
        <begin position="243"/>
        <end position="253"/>
    </location>
</feature>
<evidence type="ECO:0000313" key="3">
    <source>
        <dbReference type="Proteomes" id="UP000287171"/>
    </source>
</evidence>
<sequence>MEPSEPMDDQYINAVKASELLRIGYKTMLRWIKAGRIQAIERRYDYDNAEFLIPLQEIERLRATLSMSQRELLTRFLKLELDAQGLASRLLHAEGQIFSLQSDLAQLHMLVFSHLGEPFEAVTQEGQQPETGTGAKRHQPEPTYPADRSLAEPPPGSARLTAFLREHGVATTTGLDHLVKAQIEPLLLDRGAKDKSRERWLTAEMQGRLVVFWDSASKRYVPCFDCPHYQATTEAPEDQEDQEDHKDNEDSQP</sequence>
<name>A0A402BL41_9CHLR</name>
<comment type="caution">
    <text evidence="2">The sequence shown here is derived from an EMBL/GenBank/DDBJ whole genome shotgun (WGS) entry which is preliminary data.</text>
</comment>
<feature type="region of interest" description="Disordered" evidence="1">
    <location>
        <begin position="231"/>
        <end position="253"/>
    </location>
</feature>
<keyword evidence="3" id="KW-1185">Reference proteome</keyword>
<proteinExistence type="predicted"/>
<evidence type="ECO:0000313" key="2">
    <source>
        <dbReference type="EMBL" id="GCE32061.1"/>
    </source>
</evidence>
<dbReference type="AlphaFoldDB" id="A0A402BL41"/>
<dbReference type="RefSeq" id="WP_126632070.1">
    <property type="nucleotide sequence ID" value="NZ_BIFT01000003.1"/>
</dbReference>